<proteinExistence type="inferred from homology"/>
<evidence type="ECO:0000256" key="1">
    <source>
        <dbReference type="ARBA" id="ARBA00004651"/>
    </source>
</evidence>
<sequence length="651" mass="73623">EALDCSEYGNGSCPENERSLGVRVAMYSFMTGAIFITVFGNLAMIVSISYFKQLHTPTNFLILSMAVTDFLLGFTIMPYSMVRSVENCWYFGLTFCKIHYSFDLMLSITSIFHLCSVAVDRFYAICHPLHYCSKMTILVVKRLLLVCWSLPGAFAFGVVFSEAYADGIEGYDILVACSSSCPVMFNKLWGTTLFVAGFFTPSSMMVGLYGKIFAVSKKHARAIDNLPENQNSQMRKDKKAAKTLGIVMGVFLLCWFPCFITILIDPFLNFSTPAILFDALTWFGYFNSTCNPLIYGFFYPWFRRALKYILLAYIPEDLSSCPKLGNKTCPPTNRSFRVRVIMYSFMTGAMVITIFGNLVIMISISHFKQLHSPTNFLILSMATTDFLLGFVIMPYSMVRSVESCWYFGDSFCKFHASFDMMLSLTSIFHLCSIAIDRFYAVCYPLHYTTTMTVSMIKRLLAFCWAAPALFSFGLVLSEANVSGMQSYQILVACFNFCALTFNKFWGTILFTTCFFTPGSIMVGIYGKIFIVSKRHARALSSMPENTKGEARKNLSKKKDRKAAKTLGIVMGVFLVCWLPCFLAVLIDPYLDYSTPVIVLDLLVWLGYFNSTCNPLIHGFFYPWFRKALEYIVSGKIFLSNSETANLFPEAH</sequence>
<name>A0AAW0KBX0_MYOGA</name>
<feature type="transmembrane region" description="Helical" evidence="12">
    <location>
        <begin position="24"/>
        <end position="48"/>
    </location>
</feature>
<comment type="subcellular location">
    <subcellularLocation>
        <location evidence="1">Cell membrane</location>
        <topology evidence="1">Multi-pass membrane protein</topology>
    </subcellularLocation>
</comment>
<evidence type="ECO:0000313" key="14">
    <source>
        <dbReference type="EMBL" id="KAK7835386.1"/>
    </source>
</evidence>
<keyword evidence="3 11" id="KW-0812">Transmembrane</keyword>
<keyword evidence="6 12" id="KW-0472">Membrane</keyword>
<dbReference type="AlphaFoldDB" id="A0AAW0KBX0"/>
<keyword evidence="10 11" id="KW-0807">Transducer</keyword>
<dbReference type="SMART" id="SM01381">
    <property type="entry name" value="7TM_GPCR_Srsx"/>
    <property type="match status" value="1"/>
</dbReference>
<dbReference type="GO" id="GO:0005886">
    <property type="term" value="C:plasma membrane"/>
    <property type="evidence" value="ECO:0007669"/>
    <property type="project" value="UniProtKB-SubCell"/>
</dbReference>
<dbReference type="PROSITE" id="PS50262">
    <property type="entry name" value="G_PROTEIN_RECEP_F1_2"/>
    <property type="match status" value="2"/>
</dbReference>
<feature type="transmembrane region" description="Helical" evidence="12">
    <location>
        <begin position="376"/>
        <end position="395"/>
    </location>
</feature>
<dbReference type="EMBL" id="JBBHLL010000002">
    <property type="protein sequence ID" value="KAK7835386.1"/>
    <property type="molecule type" value="Genomic_DNA"/>
</dbReference>
<accession>A0AAW0KBX0</accession>
<dbReference type="PRINTS" id="PR01830">
    <property type="entry name" value="TRACEAMINER"/>
</dbReference>
<feature type="transmembrane region" description="Helical" evidence="12">
    <location>
        <begin position="188"/>
        <end position="209"/>
    </location>
</feature>
<dbReference type="GO" id="GO:0001594">
    <property type="term" value="F:trace-amine receptor activity"/>
    <property type="evidence" value="ECO:0007669"/>
    <property type="project" value="InterPro"/>
</dbReference>
<dbReference type="Proteomes" id="UP001488838">
    <property type="component" value="Unassembled WGS sequence"/>
</dbReference>
<keyword evidence="4 12" id="KW-1133">Transmembrane helix</keyword>
<keyword evidence="8 11" id="KW-0675">Receptor</keyword>
<feature type="transmembrane region" description="Helical" evidence="12">
    <location>
        <begin position="455"/>
        <end position="477"/>
    </location>
</feature>
<evidence type="ECO:0000256" key="6">
    <source>
        <dbReference type="ARBA" id="ARBA00023136"/>
    </source>
</evidence>
<evidence type="ECO:0000256" key="4">
    <source>
        <dbReference type="ARBA" id="ARBA00022989"/>
    </source>
</evidence>
<evidence type="ECO:0000313" key="15">
    <source>
        <dbReference type="Proteomes" id="UP001488838"/>
    </source>
</evidence>
<dbReference type="CDD" id="cd15312">
    <property type="entry name" value="7tmA_TAAR2_3_4"/>
    <property type="match status" value="2"/>
</dbReference>
<feature type="transmembrane region" description="Helical" evidence="12">
    <location>
        <begin position="284"/>
        <end position="302"/>
    </location>
</feature>
<feature type="transmembrane region" description="Helical" evidence="12">
    <location>
        <begin position="100"/>
        <end position="123"/>
    </location>
</feature>
<keyword evidence="5 11" id="KW-0297">G-protein coupled receptor</keyword>
<evidence type="ECO:0000256" key="3">
    <source>
        <dbReference type="ARBA" id="ARBA00022692"/>
    </source>
</evidence>
<feature type="domain" description="G-protein coupled receptors family 1 profile" evidence="13">
    <location>
        <begin position="40"/>
        <end position="295"/>
    </location>
</feature>
<feature type="transmembrane region" description="Helical" evidence="12">
    <location>
        <begin position="60"/>
        <end position="80"/>
    </location>
</feature>
<dbReference type="FunFam" id="1.20.1070.10:FF:000030">
    <property type="entry name" value="trace amine-associated receptor 1"/>
    <property type="match status" value="2"/>
</dbReference>
<feature type="non-terminal residue" evidence="14">
    <location>
        <position position="1"/>
    </location>
</feature>
<feature type="transmembrane region" description="Helical" evidence="12">
    <location>
        <begin position="566"/>
        <end position="586"/>
    </location>
</feature>
<reference evidence="14 15" key="1">
    <citation type="journal article" date="2023" name="bioRxiv">
        <title>Conserved and derived expression patterns and positive selection on dental genes reveal complex evolutionary context of ever-growing rodent molars.</title>
        <authorList>
            <person name="Calamari Z.T."/>
            <person name="Song A."/>
            <person name="Cohen E."/>
            <person name="Akter M."/>
            <person name="Roy R.D."/>
            <person name="Hallikas O."/>
            <person name="Christensen M.M."/>
            <person name="Li P."/>
            <person name="Marangoni P."/>
            <person name="Jernvall J."/>
            <person name="Klein O.D."/>
        </authorList>
    </citation>
    <scope>NUCLEOTIDE SEQUENCE [LARGE SCALE GENOMIC DNA]</scope>
    <source>
        <strain evidence="14">V071</strain>
    </source>
</reference>
<keyword evidence="9" id="KW-0325">Glycoprotein</keyword>
<feature type="transmembrane region" description="Helical" evidence="12">
    <location>
        <begin position="244"/>
        <end position="264"/>
    </location>
</feature>
<dbReference type="PANTHER" id="PTHR24249:SF82">
    <property type="entry name" value="TRACE AMINE-ASSOCIATED RECEPTOR 3-RELATED"/>
    <property type="match status" value="1"/>
</dbReference>
<feature type="transmembrane region" description="Helical" evidence="12">
    <location>
        <begin position="514"/>
        <end position="532"/>
    </location>
</feature>
<dbReference type="PANTHER" id="PTHR24249">
    <property type="entry name" value="HISTAMINE RECEPTOR-RELATED G-PROTEIN COUPLED RECEPTOR"/>
    <property type="match status" value="1"/>
</dbReference>
<evidence type="ECO:0000256" key="8">
    <source>
        <dbReference type="ARBA" id="ARBA00023170"/>
    </source>
</evidence>
<comment type="caution">
    <text evidence="14">The sequence shown here is derived from an EMBL/GenBank/DDBJ whole genome shotgun (WGS) entry which is preliminary data.</text>
</comment>
<feature type="transmembrane region" description="Helical" evidence="12">
    <location>
        <begin position="143"/>
        <end position="165"/>
    </location>
</feature>
<evidence type="ECO:0000256" key="5">
    <source>
        <dbReference type="ARBA" id="ARBA00023040"/>
    </source>
</evidence>
<gene>
    <name evidence="14" type="ORF">U0070_017922</name>
</gene>
<dbReference type="SUPFAM" id="SSF81321">
    <property type="entry name" value="Family A G protein-coupled receptor-like"/>
    <property type="match status" value="2"/>
</dbReference>
<feature type="domain" description="G-protein coupled receptors family 1 profile" evidence="13">
    <location>
        <begin position="356"/>
        <end position="617"/>
    </location>
</feature>
<evidence type="ECO:0000259" key="13">
    <source>
        <dbReference type="PROSITE" id="PS50262"/>
    </source>
</evidence>
<dbReference type="Pfam" id="PF00001">
    <property type="entry name" value="7tm_1"/>
    <property type="match status" value="2"/>
</dbReference>
<dbReference type="InterPro" id="IPR017452">
    <property type="entry name" value="GPCR_Rhodpsn_7TM"/>
</dbReference>
<comment type="similarity">
    <text evidence="11">Belongs to the G-protein coupled receptor 1 family.</text>
</comment>
<keyword evidence="15" id="KW-1185">Reference proteome</keyword>
<keyword evidence="7" id="KW-1015">Disulfide bond</keyword>
<dbReference type="InterPro" id="IPR000276">
    <property type="entry name" value="GPCR_Rhodpsn"/>
</dbReference>
<evidence type="ECO:0000256" key="10">
    <source>
        <dbReference type="ARBA" id="ARBA00023224"/>
    </source>
</evidence>
<evidence type="ECO:0000256" key="9">
    <source>
        <dbReference type="ARBA" id="ARBA00023180"/>
    </source>
</evidence>
<dbReference type="InterPro" id="IPR050569">
    <property type="entry name" value="TAAR"/>
</dbReference>
<evidence type="ECO:0000256" key="12">
    <source>
        <dbReference type="SAM" id="Phobius"/>
    </source>
</evidence>
<dbReference type="PRINTS" id="PR00237">
    <property type="entry name" value="GPCRRHODOPSN"/>
</dbReference>
<dbReference type="PROSITE" id="PS00237">
    <property type="entry name" value="G_PROTEIN_RECEP_F1_1"/>
    <property type="match status" value="2"/>
</dbReference>
<dbReference type="Gene3D" id="1.20.1070.10">
    <property type="entry name" value="Rhodopsin 7-helix transmembrane proteins"/>
    <property type="match status" value="2"/>
</dbReference>
<feature type="transmembrane region" description="Helical" evidence="12">
    <location>
        <begin position="340"/>
        <end position="364"/>
    </location>
</feature>
<keyword evidence="2" id="KW-1003">Cell membrane</keyword>
<evidence type="ECO:0000256" key="11">
    <source>
        <dbReference type="RuleBase" id="RU000688"/>
    </source>
</evidence>
<evidence type="ECO:0000256" key="2">
    <source>
        <dbReference type="ARBA" id="ARBA00022475"/>
    </source>
</evidence>
<feature type="transmembrane region" description="Helical" evidence="12">
    <location>
        <begin position="592"/>
        <end position="616"/>
    </location>
</feature>
<dbReference type="InterPro" id="IPR009132">
    <property type="entry name" value="TAAR_fam"/>
</dbReference>
<organism evidence="14 15">
    <name type="scientific">Myodes glareolus</name>
    <name type="common">Bank vole</name>
    <name type="synonym">Clethrionomys glareolus</name>
    <dbReference type="NCBI Taxonomy" id="447135"/>
    <lineage>
        <taxon>Eukaryota</taxon>
        <taxon>Metazoa</taxon>
        <taxon>Chordata</taxon>
        <taxon>Craniata</taxon>
        <taxon>Vertebrata</taxon>
        <taxon>Euteleostomi</taxon>
        <taxon>Mammalia</taxon>
        <taxon>Eutheria</taxon>
        <taxon>Euarchontoglires</taxon>
        <taxon>Glires</taxon>
        <taxon>Rodentia</taxon>
        <taxon>Myomorpha</taxon>
        <taxon>Muroidea</taxon>
        <taxon>Cricetidae</taxon>
        <taxon>Arvicolinae</taxon>
        <taxon>Myodes</taxon>
    </lineage>
</organism>
<protein>
    <recommendedName>
        <fullName evidence="13">G-protein coupled receptors family 1 profile domain-containing protein</fullName>
    </recommendedName>
</protein>
<evidence type="ECO:0000256" key="7">
    <source>
        <dbReference type="ARBA" id="ARBA00023157"/>
    </source>
</evidence>